<evidence type="ECO:0000313" key="2">
    <source>
        <dbReference type="Proteomes" id="UP000181790"/>
    </source>
</evidence>
<keyword evidence="2" id="KW-1185">Reference proteome</keyword>
<proteinExistence type="predicted"/>
<accession>A0A1S2V9S3</accession>
<protein>
    <submittedName>
        <fullName evidence="1">Uncharacterized protein</fullName>
    </submittedName>
</protein>
<dbReference type="AlphaFoldDB" id="A0A1S2V9S3"/>
<evidence type="ECO:0000313" key="1">
    <source>
        <dbReference type="EMBL" id="OIN55487.1"/>
    </source>
</evidence>
<sequence length="216" mass="22801">MLTFTTDATGTPSVSGAYIAGYATSTDTCTMSFFGTQLEVGSFATSIIPTPTAAVTRGGDLLYLPVSSNWYNPSEGTLFVEARPLVNGIGSQVLAGIGAGSGNCICIRQNAVNVFGMCRNAAFTGQTDTAGVNYALNTIARYAITYKDGSPYKFYYSGGVNVGSNNHTSAIGASWTRFSIGCFPELPANGNYNAHILRAAYWTKELPQSQCQTLVL</sequence>
<organism evidence="1 2">
    <name type="scientific">Arsenicibacter rosenii</name>
    <dbReference type="NCBI Taxonomy" id="1750698"/>
    <lineage>
        <taxon>Bacteria</taxon>
        <taxon>Pseudomonadati</taxon>
        <taxon>Bacteroidota</taxon>
        <taxon>Cytophagia</taxon>
        <taxon>Cytophagales</taxon>
        <taxon>Spirosomataceae</taxon>
        <taxon>Arsenicibacter</taxon>
    </lineage>
</organism>
<reference evidence="1 2" key="1">
    <citation type="submission" date="2016-10" db="EMBL/GenBank/DDBJ databases">
        <title>Arsenicibacter rosenii gen. nov., sp. nov., an efficient arsenic-methylating bacterium isolated from an arsenic-contaminated paddy soil.</title>
        <authorList>
            <person name="Huang K."/>
        </authorList>
    </citation>
    <scope>NUCLEOTIDE SEQUENCE [LARGE SCALE GENOMIC DNA]</scope>
    <source>
        <strain evidence="1 2">SM-1</strain>
    </source>
</reference>
<gene>
    <name evidence="1" type="ORF">BLX24_30115</name>
</gene>
<dbReference type="EMBL" id="MORL01000112">
    <property type="protein sequence ID" value="OIN55487.1"/>
    <property type="molecule type" value="Genomic_DNA"/>
</dbReference>
<dbReference type="Proteomes" id="UP000181790">
    <property type="component" value="Unassembled WGS sequence"/>
</dbReference>
<comment type="caution">
    <text evidence="1">The sequence shown here is derived from an EMBL/GenBank/DDBJ whole genome shotgun (WGS) entry which is preliminary data.</text>
</comment>
<name>A0A1S2V9S3_9BACT</name>